<dbReference type="Proteomes" id="UP000001357">
    <property type="component" value="Unassembled WGS sequence"/>
</dbReference>
<gene>
    <name evidence="1" type="ORF">MONBRDRAFT_33513</name>
</gene>
<sequence>MHDSAGDLALLPLQELNTRAIARIDWADALLRKQGIDVGEEAFRRREMSSRSRQRFDLLFDADDLFIAHLAATAPWVPIIKHLLGVDFKCQVSVVYSRPGAEEQTWHADGPHISHTADWNGRGASAPYALCVFLPLMDLDRTVGFTQFWPGSHKYDSLLGFGHACTLTESTLDGLVSLGHAVMYDYRTIHRGMPNTSKNTQRALLQFLYHVPSYAEARNYGTQSLLDVF</sequence>
<name>A9V5T6_MONBE</name>
<proteinExistence type="predicted"/>
<protein>
    <recommendedName>
        <fullName evidence="3">Phytanoyl-CoA dioxygenase</fullName>
    </recommendedName>
</protein>
<organism evidence="1 2">
    <name type="scientific">Monosiga brevicollis</name>
    <name type="common">Choanoflagellate</name>
    <dbReference type="NCBI Taxonomy" id="81824"/>
    <lineage>
        <taxon>Eukaryota</taxon>
        <taxon>Choanoflagellata</taxon>
        <taxon>Craspedida</taxon>
        <taxon>Salpingoecidae</taxon>
        <taxon>Monosiga</taxon>
    </lineage>
</organism>
<accession>A9V5T6</accession>
<dbReference type="InterPro" id="IPR051961">
    <property type="entry name" value="Fungal_Metabolite_Diox"/>
</dbReference>
<evidence type="ECO:0000313" key="1">
    <source>
        <dbReference type="EMBL" id="EDQ87172.1"/>
    </source>
</evidence>
<dbReference type="InterPro" id="IPR008775">
    <property type="entry name" value="Phytyl_CoA_dOase-like"/>
</dbReference>
<dbReference type="InParanoid" id="A9V5T6"/>
<dbReference type="AlphaFoldDB" id="A9V5T6"/>
<dbReference type="GeneID" id="5893306"/>
<dbReference type="RefSeq" id="XP_001748115.1">
    <property type="nucleotide sequence ID" value="XM_001748063.1"/>
</dbReference>
<keyword evidence="2" id="KW-1185">Reference proteome</keyword>
<dbReference type="KEGG" id="mbr:MONBRDRAFT_33513"/>
<dbReference type="Gene3D" id="2.60.120.620">
    <property type="entry name" value="q2cbj1_9rhob like domain"/>
    <property type="match status" value="1"/>
</dbReference>
<dbReference type="eggNOG" id="ENOG502S2M6">
    <property type="taxonomic scope" value="Eukaryota"/>
</dbReference>
<dbReference type="PANTHER" id="PTHR37563">
    <property type="entry name" value="PHYTANOYL-COA DIOXYGENASE FAMILY PROTEIN (AFU_ORTHOLOGUE AFUA_2G03330)"/>
    <property type="match status" value="1"/>
</dbReference>
<dbReference type="Pfam" id="PF05721">
    <property type="entry name" value="PhyH"/>
    <property type="match status" value="1"/>
</dbReference>
<evidence type="ECO:0008006" key="3">
    <source>
        <dbReference type="Google" id="ProtNLM"/>
    </source>
</evidence>
<dbReference type="EMBL" id="CH991561">
    <property type="protein sequence ID" value="EDQ87172.1"/>
    <property type="molecule type" value="Genomic_DNA"/>
</dbReference>
<dbReference type="PANTHER" id="PTHR37563:SF2">
    <property type="entry name" value="PHYTANOYL-COA DIOXYGENASE FAMILY PROTEIN (AFU_ORTHOLOGUE AFUA_2G03330)"/>
    <property type="match status" value="1"/>
</dbReference>
<evidence type="ECO:0000313" key="2">
    <source>
        <dbReference type="Proteomes" id="UP000001357"/>
    </source>
</evidence>
<dbReference type="SUPFAM" id="SSF51197">
    <property type="entry name" value="Clavaminate synthase-like"/>
    <property type="match status" value="1"/>
</dbReference>
<dbReference type="OMA" id="WICDISV"/>
<reference evidence="1 2" key="1">
    <citation type="journal article" date="2008" name="Nature">
        <title>The genome of the choanoflagellate Monosiga brevicollis and the origin of metazoans.</title>
        <authorList>
            <consortium name="JGI Sequencing"/>
            <person name="King N."/>
            <person name="Westbrook M.J."/>
            <person name="Young S.L."/>
            <person name="Kuo A."/>
            <person name="Abedin M."/>
            <person name="Chapman J."/>
            <person name="Fairclough S."/>
            <person name="Hellsten U."/>
            <person name="Isogai Y."/>
            <person name="Letunic I."/>
            <person name="Marr M."/>
            <person name="Pincus D."/>
            <person name="Putnam N."/>
            <person name="Rokas A."/>
            <person name="Wright K.J."/>
            <person name="Zuzow R."/>
            <person name="Dirks W."/>
            <person name="Good M."/>
            <person name="Goodstein D."/>
            <person name="Lemons D."/>
            <person name="Li W."/>
            <person name="Lyons J.B."/>
            <person name="Morris A."/>
            <person name="Nichols S."/>
            <person name="Richter D.J."/>
            <person name="Salamov A."/>
            <person name="Bork P."/>
            <person name="Lim W.A."/>
            <person name="Manning G."/>
            <person name="Miller W.T."/>
            <person name="McGinnis W."/>
            <person name="Shapiro H."/>
            <person name="Tjian R."/>
            <person name="Grigoriev I.V."/>
            <person name="Rokhsar D."/>
        </authorList>
    </citation>
    <scope>NUCLEOTIDE SEQUENCE [LARGE SCALE GENOMIC DNA]</scope>
    <source>
        <strain evidence="2">MX1 / ATCC 50154</strain>
    </source>
</reference>